<name>A0A4Y8MQ80_9BURK</name>
<organism evidence="1 2">
    <name type="scientific">Paraburkholderia dipogonis</name>
    <dbReference type="NCBI Taxonomy" id="1211383"/>
    <lineage>
        <taxon>Bacteria</taxon>
        <taxon>Pseudomonadati</taxon>
        <taxon>Pseudomonadota</taxon>
        <taxon>Betaproteobacteria</taxon>
        <taxon>Burkholderiales</taxon>
        <taxon>Burkholderiaceae</taxon>
        <taxon>Paraburkholderia</taxon>
    </lineage>
</organism>
<evidence type="ECO:0000313" key="2">
    <source>
        <dbReference type="Proteomes" id="UP000297385"/>
    </source>
</evidence>
<dbReference type="AlphaFoldDB" id="A0A4Y8MQ80"/>
<dbReference type="EMBL" id="SNVI01000002">
    <property type="protein sequence ID" value="TFE39562.1"/>
    <property type="molecule type" value="Genomic_DNA"/>
</dbReference>
<protein>
    <submittedName>
        <fullName evidence="1">DUF4279 domain-containing protein</fullName>
    </submittedName>
</protein>
<evidence type="ECO:0000313" key="1">
    <source>
        <dbReference type="EMBL" id="TFE39562.1"/>
    </source>
</evidence>
<sequence length="128" mass="14654">MSACSRTYVTLCIYGSDADAMNRMADEIRISPTRTSNKNGLLGWFFDTRELDSVDVADHLDFLLRELEAYSVDMKRIKEMGCWYRTYCFWSSVSGNGGPSLGPRQMAALASLDMELHFDLWFDPLEEE</sequence>
<dbReference type="RefSeq" id="WP_134460224.1">
    <property type="nucleotide sequence ID" value="NZ_JBHMFL010000162.1"/>
</dbReference>
<dbReference type="InterPro" id="IPR025459">
    <property type="entry name" value="DUF4279"/>
</dbReference>
<gene>
    <name evidence="1" type="ORF">E2553_22290</name>
</gene>
<proteinExistence type="predicted"/>
<dbReference type="Proteomes" id="UP000297385">
    <property type="component" value="Unassembled WGS sequence"/>
</dbReference>
<dbReference type="GeneID" id="97304194"/>
<reference evidence="1 2" key="1">
    <citation type="submission" date="2019-03" db="EMBL/GenBank/DDBJ databases">
        <title>Complete Genome Sequence of Paraburkholderia dipogonis ICMP 19430T, a Nitrogen-fixing Symbiont of the South African Invasive Legume Dipogon lignosus in New Zealand.</title>
        <authorList>
            <person name="De Meyer S.E."/>
        </authorList>
    </citation>
    <scope>NUCLEOTIDE SEQUENCE [LARGE SCALE GENOMIC DNA]</scope>
    <source>
        <strain evidence="1 2">ICMP 19430</strain>
    </source>
</reference>
<comment type="caution">
    <text evidence="1">The sequence shown here is derived from an EMBL/GenBank/DDBJ whole genome shotgun (WGS) entry which is preliminary data.</text>
</comment>
<dbReference type="Pfam" id="PF14106">
    <property type="entry name" value="DUF4279"/>
    <property type="match status" value="1"/>
</dbReference>
<accession>A0A4Y8MQ80</accession>